<sequence length="267" mass="31313">MNIGVVITTYNHPVWLEKIFWGYLAQKDTDFTLIIADDGSKEETKKLIEKYATQLKIEHVWHEDLGFRKTKILNDAIKQTKCDYLIFTDHDCLPREDFIETHRKYAKKNIFLSAGYYKLTMPVSLKIKQEDIINQNAFDYEWLVQQGQTKSFKSIKLRAKGFWAILMDTITPTKATWNGANSSTFKQHIVDVNGFNEDMSYGGLDREMGERMMNNGLTGKQIRHQAICVHLDHKRGYDGKETWEKNRKIRQRVKKENIKWAENGIIK</sequence>
<dbReference type="GO" id="GO:0016740">
    <property type="term" value="F:transferase activity"/>
    <property type="evidence" value="ECO:0007669"/>
    <property type="project" value="UniProtKB-KW"/>
</dbReference>
<comment type="caution">
    <text evidence="4">The sequence shown here is derived from an EMBL/GenBank/DDBJ whole genome shotgun (WGS) entry which is preliminary data.</text>
</comment>
<dbReference type="Proteomes" id="UP000092612">
    <property type="component" value="Unassembled WGS sequence"/>
</dbReference>
<dbReference type="RefSeq" id="WP_068364957.1">
    <property type="nucleotide sequence ID" value="NZ_CP019337.1"/>
</dbReference>
<evidence type="ECO:0000259" key="2">
    <source>
        <dbReference type="Pfam" id="PF00535"/>
    </source>
</evidence>
<dbReference type="EMBL" id="LSFL01000042">
    <property type="protein sequence ID" value="OBY61711.1"/>
    <property type="molecule type" value="Genomic_DNA"/>
</dbReference>
<dbReference type="PANTHER" id="PTHR43685:SF3">
    <property type="entry name" value="SLR2126 PROTEIN"/>
    <property type="match status" value="1"/>
</dbReference>
<dbReference type="KEGG" id="prn:BW723_10965"/>
<proteinExistence type="predicted"/>
<dbReference type="PANTHER" id="PTHR43685">
    <property type="entry name" value="GLYCOSYLTRANSFERASE"/>
    <property type="match status" value="1"/>
</dbReference>
<dbReference type="Pfam" id="PF00535">
    <property type="entry name" value="Glycos_transf_2"/>
    <property type="match status" value="1"/>
</dbReference>
<dbReference type="Gene3D" id="3.90.550.10">
    <property type="entry name" value="Spore Coat Polysaccharide Biosynthesis Protein SpsA, Chain A"/>
    <property type="match status" value="1"/>
</dbReference>
<keyword evidence="1 4" id="KW-0808">Transferase</keyword>
<name>A0A1B8TQ04_9FLAO</name>
<dbReference type="STRING" id="996801.BW723_10965"/>
<keyword evidence="5" id="KW-1185">Reference proteome</keyword>
<evidence type="ECO:0000313" key="5">
    <source>
        <dbReference type="Proteomes" id="UP000092612"/>
    </source>
</evidence>
<evidence type="ECO:0000313" key="4">
    <source>
        <dbReference type="EMBL" id="OBY61711.1"/>
    </source>
</evidence>
<dbReference type="InterPro" id="IPR001173">
    <property type="entry name" value="Glyco_trans_2-like"/>
</dbReference>
<accession>A0A1B8TQ04</accession>
<dbReference type="AlphaFoldDB" id="A0A1B8TQ04"/>
<reference evidence="5" key="1">
    <citation type="submission" date="2016-02" db="EMBL/GenBank/DDBJ databases">
        <title>Paenibacillus sp. LPB0068, isolated from Crassostrea gigas.</title>
        <authorList>
            <person name="Shin S.-K."/>
            <person name="Yi H."/>
        </authorList>
    </citation>
    <scope>NUCLEOTIDE SEQUENCE [LARGE SCALE GENOMIC DNA]</scope>
    <source>
        <strain evidence="5">KCTC 23969</strain>
    </source>
</reference>
<feature type="domain" description="Glycosyltransferase 2-like" evidence="2">
    <location>
        <begin position="5"/>
        <end position="109"/>
    </location>
</feature>
<dbReference type="SUPFAM" id="SSF53448">
    <property type="entry name" value="Nucleotide-diphospho-sugar transferases"/>
    <property type="match status" value="1"/>
</dbReference>
<protein>
    <submittedName>
        <fullName evidence="4">Glycosyl transferase family 2</fullName>
    </submittedName>
</protein>
<gene>
    <name evidence="4" type="ORF">LPB301_16795</name>
</gene>
<dbReference type="InterPro" id="IPR029044">
    <property type="entry name" value="Nucleotide-diphossugar_trans"/>
</dbReference>
<dbReference type="Pfam" id="PF02709">
    <property type="entry name" value="Glyco_transf_7C"/>
    <property type="match status" value="1"/>
</dbReference>
<dbReference type="OrthoDB" id="9801954at2"/>
<evidence type="ECO:0000256" key="1">
    <source>
        <dbReference type="ARBA" id="ARBA00022679"/>
    </source>
</evidence>
<dbReference type="InterPro" id="IPR027791">
    <property type="entry name" value="Galactosyl_T_C"/>
</dbReference>
<feature type="domain" description="Galactosyltransferase C-terminal" evidence="3">
    <location>
        <begin position="178"/>
        <end position="234"/>
    </location>
</feature>
<organism evidence="4 5">
    <name type="scientific">Polaribacter reichenbachii</name>
    <dbReference type="NCBI Taxonomy" id="996801"/>
    <lineage>
        <taxon>Bacteria</taxon>
        <taxon>Pseudomonadati</taxon>
        <taxon>Bacteroidota</taxon>
        <taxon>Flavobacteriia</taxon>
        <taxon>Flavobacteriales</taxon>
        <taxon>Flavobacteriaceae</taxon>
    </lineage>
</organism>
<dbReference type="InterPro" id="IPR050834">
    <property type="entry name" value="Glycosyltransf_2"/>
</dbReference>
<evidence type="ECO:0000259" key="3">
    <source>
        <dbReference type="Pfam" id="PF02709"/>
    </source>
</evidence>